<comment type="subcellular location">
    <subcellularLocation>
        <location evidence="1">Cell membrane</location>
    </subcellularLocation>
    <subcellularLocation>
        <location evidence="2">Cytoplasm</location>
    </subcellularLocation>
</comment>
<evidence type="ECO:0000256" key="5">
    <source>
        <dbReference type="ARBA" id="ARBA00022553"/>
    </source>
</evidence>
<evidence type="ECO:0000313" key="9">
    <source>
        <dbReference type="EMBL" id="GBU06042.1"/>
    </source>
</evidence>
<keyword evidence="3" id="KW-1003">Cell membrane</keyword>
<evidence type="ECO:0000256" key="3">
    <source>
        <dbReference type="ARBA" id="ARBA00022475"/>
    </source>
</evidence>
<comment type="caution">
    <text evidence="10">The sequence shown here is derived from an EMBL/GenBank/DDBJ whole genome shotgun (WGS) entry which is preliminary data.</text>
</comment>
<proteinExistence type="predicted"/>
<dbReference type="PANTHER" id="PTHR45161:SF1">
    <property type="entry name" value="CYTOSKELETON-ASSOCIATED PROTEIN 4"/>
    <property type="match status" value="1"/>
</dbReference>
<dbReference type="EMBL" id="BHEO01000008">
    <property type="protein sequence ID" value="GBU06042.1"/>
    <property type="molecule type" value="Genomic_DNA"/>
</dbReference>
<sequence>MNRNKVRSNTNRKMDLKKKMTAGLAVGMAGLMGTTPVFAAEPADKKVSKDETVYVNADAQGTEQEITVSNWLKNAGAEKNLKDETELENVKNVKGDETFEENGDAITWQTNGVDIYYQGTTDKQLPVSMKMTYYLDGKEITPEELKGQSGHLKIKIDYTNNAKKTVNIDGKKQEVYSPFVMVTGLILPDETFSNVMIDNGKVISDGQKSMVMGIAMPGLKESLGLNSEDFKEVSEDIQLPESVEITADVTNFTMGSTFTIALSDLLDDVDWKNVTDFDTLKNSLNDLEDAALQLVDGSAQLSEGTQTLGSSYAEFDQGVQTLKDGIHTLQSGAGELKSGVDSYTAGADQLNAGIQQYLGENGELNVKVTEYVNGVNKVVKGVEDYTTGASQLSAGITSYIGGEKQLAAGADKLTALKDGLSQTKDAVGQLYAAIDGTGDKDIQVASQKLAEGTKKLNDAVSGMNNLLSNVDTMTATGKDLITQTEGLSEVMQNQIAVPVQEMMKNGQELMKILSAVTTQLETISADSEAAVSQAKEAAASEVNAQIAERNGQIQAANQAAAAANEQVEAAKAQISAQIAEAEANGNTELAASLQSALAAVSGISVDAGVSEIAPVTVQDVPVKVGSVDTTQIKELLESMQNSFGEIEGTVNGLTPKLAEMQKKMEDITNLKKQIPAGMADPLKASVSELNTGMQGLNAAIGGYAANMKKLNDGMAVTVPEASQGIDQLNAGFAQLGAANDALLQGAAKLQQNTPVLVEGVQTLAGGTTELSGGLHQLGTQLSSGGALLAGNSQALRDGVSTLVQGAGQLSDGGNTLASASGEVKSGIAQLSDGASQLKDGAEKFNEEGIKKLQKTVEDALEKILDKVDALTSEDCSYDTYSGKADNMDGNVKFIIETDAIE</sequence>
<protein>
    <submittedName>
        <fullName evidence="10">Putative membrane protein</fullName>
    </submittedName>
</protein>
<keyword evidence="12" id="KW-1185">Reference proteome</keyword>
<dbReference type="GO" id="GO:0005886">
    <property type="term" value="C:plasma membrane"/>
    <property type="evidence" value="ECO:0007669"/>
    <property type="project" value="UniProtKB-SubCell"/>
</dbReference>
<keyword evidence="4" id="KW-0963">Cytoplasm</keyword>
<accession>A0A4R3JGR5</accession>
<gene>
    <name evidence="10" type="ORF">EDD74_12734</name>
    <name evidence="9" type="ORF">FAEUMB_25830</name>
</gene>
<reference evidence="9 12" key="1">
    <citation type="journal article" date="2018" name="Int. J. Syst. Evol. Microbiol.">
        <title>Draft Genome Sequence of Faecalimonas umbilicata JCM 30896T, an Acetate-Producing Bacterium Isolated from Human Feces.</title>
        <authorList>
            <person name="Sakamoto M."/>
            <person name="Ikeyama N."/>
            <person name="Yuki M."/>
            <person name="Ohkuma M."/>
        </authorList>
    </citation>
    <scope>NUCLEOTIDE SEQUENCE [LARGE SCALE GENOMIC DNA]</scope>
    <source>
        <strain evidence="9 12">EGH7</strain>
    </source>
</reference>
<keyword evidence="7" id="KW-0175">Coiled coil</keyword>
<evidence type="ECO:0000313" key="11">
    <source>
        <dbReference type="Proteomes" id="UP000294613"/>
    </source>
</evidence>
<dbReference type="PANTHER" id="PTHR45161">
    <property type="entry name" value="CYTOSKELETON-ASSOCIATED PROTEIN 4"/>
    <property type="match status" value="1"/>
</dbReference>
<evidence type="ECO:0000256" key="7">
    <source>
        <dbReference type="SAM" id="Coils"/>
    </source>
</evidence>
<evidence type="ECO:0000256" key="6">
    <source>
        <dbReference type="ARBA" id="ARBA00023136"/>
    </source>
</evidence>
<dbReference type="NCBIfam" id="TIGR03057">
    <property type="entry name" value="xxxLxxG_by_4"/>
    <property type="match status" value="2"/>
</dbReference>
<evidence type="ECO:0000313" key="10">
    <source>
        <dbReference type="EMBL" id="TCS63960.1"/>
    </source>
</evidence>
<dbReference type="AlphaFoldDB" id="A0A4R3JGR5"/>
<reference evidence="10 11" key="2">
    <citation type="submission" date="2019-03" db="EMBL/GenBank/DDBJ databases">
        <title>Genomic Encyclopedia of Type Strains, Phase IV (KMG-IV): sequencing the most valuable type-strain genomes for metagenomic binning, comparative biology and taxonomic classification.</title>
        <authorList>
            <person name="Goeker M."/>
        </authorList>
    </citation>
    <scope>NUCLEOTIDE SEQUENCE [LARGE SCALE GENOMIC DNA]</scope>
    <source>
        <strain evidence="10 11">DSM 103426</strain>
    </source>
</reference>
<evidence type="ECO:0000256" key="1">
    <source>
        <dbReference type="ARBA" id="ARBA00004236"/>
    </source>
</evidence>
<dbReference type="InterPro" id="IPR023908">
    <property type="entry name" value="xxxLxxG_rpt"/>
</dbReference>
<name>A0A4R3JGR5_9FIRM</name>
<keyword evidence="5" id="KW-0597">Phosphoprotein</keyword>
<evidence type="ECO:0000313" key="12">
    <source>
        <dbReference type="Proteomes" id="UP000702954"/>
    </source>
</evidence>
<dbReference type="Proteomes" id="UP000294613">
    <property type="component" value="Unassembled WGS sequence"/>
</dbReference>
<dbReference type="RefSeq" id="WP_116442146.1">
    <property type="nucleotide sequence ID" value="NZ_BHEO01000008.1"/>
</dbReference>
<keyword evidence="6" id="KW-0472">Membrane</keyword>
<evidence type="ECO:0000256" key="2">
    <source>
        <dbReference type="ARBA" id="ARBA00004496"/>
    </source>
</evidence>
<feature type="chain" id="PRO_5020518638" evidence="8">
    <location>
        <begin position="40"/>
        <end position="901"/>
    </location>
</feature>
<keyword evidence="8" id="KW-0732">Signal</keyword>
<organism evidence="10 11">
    <name type="scientific">Faecalimonas umbilicata</name>
    <dbReference type="NCBI Taxonomy" id="1912855"/>
    <lineage>
        <taxon>Bacteria</taxon>
        <taxon>Bacillati</taxon>
        <taxon>Bacillota</taxon>
        <taxon>Clostridia</taxon>
        <taxon>Lachnospirales</taxon>
        <taxon>Lachnospiraceae</taxon>
        <taxon>Faecalimonas</taxon>
    </lineage>
</organism>
<evidence type="ECO:0000256" key="8">
    <source>
        <dbReference type="SAM" id="SignalP"/>
    </source>
</evidence>
<dbReference type="GO" id="GO:0005737">
    <property type="term" value="C:cytoplasm"/>
    <property type="evidence" value="ECO:0007669"/>
    <property type="project" value="UniProtKB-SubCell"/>
</dbReference>
<dbReference type="Proteomes" id="UP000702954">
    <property type="component" value="Unassembled WGS sequence"/>
</dbReference>
<dbReference type="EMBL" id="SLZV01000027">
    <property type="protein sequence ID" value="TCS63960.1"/>
    <property type="molecule type" value="Genomic_DNA"/>
</dbReference>
<dbReference type="Gene3D" id="1.10.287.950">
    <property type="entry name" value="Methyl-accepting chemotaxis protein"/>
    <property type="match status" value="2"/>
</dbReference>
<feature type="signal peptide" evidence="8">
    <location>
        <begin position="1"/>
        <end position="39"/>
    </location>
</feature>
<feature type="coiled-coil region" evidence="7">
    <location>
        <begin position="546"/>
        <end position="584"/>
    </location>
</feature>
<evidence type="ECO:0000256" key="4">
    <source>
        <dbReference type="ARBA" id="ARBA00022490"/>
    </source>
</evidence>